<sequence length="516" mass="57085">MAHLSFGIDISEDLLSGVAVAGNGKEAKAVSCAFCRLDEDNKLAEQLPLLLEELQWPQKGHCDVGLALSDLSLRNITLPFVDNKKIDQILPFELDEQLLLPIDQQVIATSATMVNKEKGKTHLITAALEKETLAQYLSLFHEQGLEPDHISPTDFVLAERLIGSDRETENFLLLSCGLSATTVTVIHQGAVVFMRHLAYPAEVFTQALFSFDSREVHTDDPDAAEQAVSRICQTLEQSVDLFKHDLFRHQFSLNLQPDYVLLTGPMLLGQGFQEKVEAEIGLPVKRSNLIQAGAATLSANIAGQWKPEIFDRPLALALQAGARKKIIPFNFRKNEFAPPHYLLRSKKQLIGAAVTVGVIFLLSLGYLFIDARQLGKKHDNLSAQMVEVFKVSFPGINPSGDPLLHMRSKVQGMDTVSVSMPIFSENKRILFILYDISNRIPTSLDLHVTRLIIDQDSVKLMGTTDAFNNVNTIKSLLAESGRYSEVNIVSATKGNENEGIRFEIKLQLTGVEGENS</sequence>
<dbReference type="Proteomes" id="UP000287853">
    <property type="component" value="Unassembled WGS sequence"/>
</dbReference>
<dbReference type="EMBL" id="MTKO01000071">
    <property type="protein sequence ID" value="RWX45878.1"/>
    <property type="molecule type" value="Genomic_DNA"/>
</dbReference>
<dbReference type="GO" id="GO:0009276">
    <property type="term" value="C:Gram-negative-bacterium-type cell wall"/>
    <property type="evidence" value="ECO:0007669"/>
    <property type="project" value="InterPro"/>
</dbReference>
<keyword evidence="1" id="KW-0472">Membrane</keyword>
<keyword evidence="1" id="KW-1133">Transmembrane helix</keyword>
<dbReference type="PANTHER" id="PTHR32432">
    <property type="entry name" value="CELL DIVISION PROTEIN FTSA-RELATED"/>
    <property type="match status" value="1"/>
</dbReference>
<organism evidence="3 4">
    <name type="scientific">Candidatus Electrothrix aarhusensis</name>
    <dbReference type="NCBI Taxonomy" id="1859131"/>
    <lineage>
        <taxon>Bacteria</taxon>
        <taxon>Pseudomonadati</taxon>
        <taxon>Thermodesulfobacteriota</taxon>
        <taxon>Desulfobulbia</taxon>
        <taxon>Desulfobulbales</taxon>
        <taxon>Desulfobulbaceae</taxon>
        <taxon>Candidatus Electrothrix</taxon>
    </lineage>
</organism>
<dbReference type="GO" id="GO:0015627">
    <property type="term" value="C:type II protein secretion system complex"/>
    <property type="evidence" value="ECO:0007669"/>
    <property type="project" value="InterPro"/>
</dbReference>
<evidence type="ECO:0000259" key="2">
    <source>
        <dbReference type="Pfam" id="PF05134"/>
    </source>
</evidence>
<evidence type="ECO:0000313" key="4">
    <source>
        <dbReference type="Proteomes" id="UP000287853"/>
    </source>
</evidence>
<dbReference type="SUPFAM" id="SSF53067">
    <property type="entry name" value="Actin-like ATPase domain"/>
    <property type="match status" value="1"/>
</dbReference>
<dbReference type="InterPro" id="IPR024230">
    <property type="entry name" value="GspL_cyto_dom"/>
</dbReference>
<protein>
    <submittedName>
        <fullName evidence="3">General secretion pathway protein L</fullName>
    </submittedName>
</protein>
<dbReference type="NCBIfam" id="TIGR01709">
    <property type="entry name" value="typeII_sec_gspL"/>
    <property type="match status" value="1"/>
</dbReference>
<dbReference type="Pfam" id="PF05134">
    <property type="entry name" value="T2SSL"/>
    <property type="match status" value="1"/>
</dbReference>
<dbReference type="Gene3D" id="3.30.420.40">
    <property type="match status" value="2"/>
</dbReference>
<dbReference type="AlphaFoldDB" id="A0A444IY62"/>
<keyword evidence="1" id="KW-0812">Transmembrane</keyword>
<accession>A0A444IY62</accession>
<dbReference type="InterPro" id="IPR050696">
    <property type="entry name" value="FtsA/MreB"/>
</dbReference>
<feature type="domain" description="GspL cytoplasmic actin-ATPase-like" evidence="2">
    <location>
        <begin position="50"/>
        <end position="157"/>
    </location>
</feature>
<gene>
    <name evidence="3" type="ORF">H206_00721</name>
</gene>
<name>A0A444IY62_9BACT</name>
<reference evidence="3 4" key="1">
    <citation type="submission" date="2017-01" db="EMBL/GenBank/DDBJ databases">
        <title>The cable genome- insights into the physiology and evolution of filamentous bacteria capable of sulfide oxidation via long distance electron transfer.</title>
        <authorList>
            <person name="Schreiber L."/>
            <person name="Bjerg J.T."/>
            <person name="Boggild A."/>
            <person name="Van De Vossenberg J."/>
            <person name="Meysman F."/>
            <person name="Nielsen L.P."/>
            <person name="Schramm A."/>
            <person name="Kjeldsen K.U."/>
        </authorList>
    </citation>
    <scope>NUCLEOTIDE SEQUENCE [LARGE SCALE GENOMIC DNA]</scope>
    <source>
        <strain evidence="3">MCF</strain>
    </source>
</reference>
<keyword evidence="4" id="KW-1185">Reference proteome</keyword>
<evidence type="ECO:0000256" key="1">
    <source>
        <dbReference type="SAM" id="Phobius"/>
    </source>
</evidence>
<dbReference type="InterPro" id="IPR043129">
    <property type="entry name" value="ATPase_NBD"/>
</dbReference>
<dbReference type="GO" id="GO:0015628">
    <property type="term" value="P:protein secretion by the type II secretion system"/>
    <property type="evidence" value="ECO:0007669"/>
    <property type="project" value="InterPro"/>
</dbReference>
<dbReference type="Gene3D" id="3.30.1490.300">
    <property type="match status" value="1"/>
</dbReference>
<dbReference type="Pfam" id="PF05137">
    <property type="entry name" value="PilN"/>
    <property type="match status" value="1"/>
</dbReference>
<dbReference type="PANTHER" id="PTHR32432:SF3">
    <property type="entry name" value="ETHANOLAMINE UTILIZATION PROTEIN EUTJ"/>
    <property type="match status" value="1"/>
</dbReference>
<dbReference type="InterPro" id="IPR007812">
    <property type="entry name" value="T2SS_protein-GspL"/>
</dbReference>
<evidence type="ECO:0000313" key="3">
    <source>
        <dbReference type="EMBL" id="RWX45878.1"/>
    </source>
</evidence>
<dbReference type="InterPro" id="IPR007813">
    <property type="entry name" value="PilN"/>
</dbReference>
<feature type="transmembrane region" description="Helical" evidence="1">
    <location>
        <begin position="349"/>
        <end position="369"/>
    </location>
</feature>
<comment type="caution">
    <text evidence="3">The sequence shown here is derived from an EMBL/GenBank/DDBJ whole genome shotgun (WGS) entry which is preliminary data.</text>
</comment>
<proteinExistence type="predicted"/>